<reference evidence="3" key="1">
    <citation type="submission" date="2025-08" db="UniProtKB">
        <authorList>
            <consortium name="RefSeq"/>
        </authorList>
    </citation>
    <scope>IDENTIFICATION</scope>
    <source>
        <tissue evidence="3">Gonad</tissue>
    </source>
</reference>
<dbReference type="GeneID" id="109465035"/>
<dbReference type="RefSeq" id="XP_019617727.1">
    <property type="nucleotide sequence ID" value="XM_019762168.1"/>
</dbReference>
<protein>
    <submittedName>
        <fullName evidence="3">Uncharacterized protein LOC109465035 isoform X1</fullName>
    </submittedName>
</protein>
<evidence type="ECO:0000313" key="3">
    <source>
        <dbReference type="RefSeq" id="XP_019617727.1"/>
    </source>
</evidence>
<proteinExistence type="predicted"/>
<organism evidence="2 3">
    <name type="scientific">Branchiostoma belcheri</name>
    <name type="common">Amphioxus</name>
    <dbReference type="NCBI Taxonomy" id="7741"/>
    <lineage>
        <taxon>Eukaryota</taxon>
        <taxon>Metazoa</taxon>
        <taxon>Chordata</taxon>
        <taxon>Cephalochordata</taxon>
        <taxon>Leptocardii</taxon>
        <taxon>Amphioxiformes</taxon>
        <taxon>Branchiostomatidae</taxon>
        <taxon>Branchiostoma</taxon>
    </lineage>
</organism>
<dbReference type="AlphaFoldDB" id="A0A6P4YG27"/>
<keyword evidence="2" id="KW-1185">Reference proteome</keyword>
<evidence type="ECO:0000313" key="2">
    <source>
        <dbReference type="Proteomes" id="UP000515135"/>
    </source>
</evidence>
<dbReference type="Proteomes" id="UP000515135">
    <property type="component" value="Unplaced"/>
</dbReference>
<sequence>MAEDNSSDSAPTLSTCSSAIVNSTTQVSSNLCTGSGQSSGDFDSEPTSVAADEHRSQNVQCYNAPYPQFVNPMYTPGVPSASTLQADMCDGIPGDDGSDNNTLHTAAESGQTVNVTPGDDNIEPDQPDEIQAGNSDGIRPCAVRYQEAAAEGGQTIDGDIGDDNIEPYAVCEEDVQMTVSPGHAPASDEKGNTVGQQQATCDASDAGINKKMKWWNLCKMMFKITSIILISISLLYSTVKANTLSSEVTKLSSVIAKLSTEMGNRFSSIELRLKEQERYPPSSCTEVAERGGFDTQAFYVIDPDGPGRGVRPMFVHCDLDGQTAITLIGHDSETRTHVKGFEGRGSYSKNVTYWNSLEQVRAVVNQSSRCKQLIKYECHGSFIWKSNVRRHAWWVTWDGRQADYWGGASPGSGKCACGETGTCRGRCNCDVNDYTWREDSGFLSHKNDLPVTQLRFGDTGDTCVLPEDEEGYHTLGKLICYP</sequence>
<dbReference type="OrthoDB" id="6337885at2759"/>
<accession>A0A6P4YG27</accession>
<feature type="compositionally biased region" description="Polar residues" evidence="1">
    <location>
        <begin position="99"/>
        <end position="115"/>
    </location>
</feature>
<feature type="compositionally biased region" description="Polar residues" evidence="1">
    <location>
        <begin position="28"/>
        <end position="47"/>
    </location>
</feature>
<evidence type="ECO:0000256" key="1">
    <source>
        <dbReference type="SAM" id="MobiDB-lite"/>
    </source>
</evidence>
<feature type="region of interest" description="Disordered" evidence="1">
    <location>
        <begin position="94"/>
        <end position="136"/>
    </location>
</feature>
<dbReference type="Gene3D" id="2.60.120.1000">
    <property type="match status" value="1"/>
</dbReference>
<gene>
    <name evidence="3" type="primary">LOC109465035</name>
</gene>
<name>A0A6P4YG27_BRABE</name>
<feature type="region of interest" description="Disordered" evidence="1">
    <location>
        <begin position="28"/>
        <end position="56"/>
    </location>
</feature>
<dbReference type="KEGG" id="bbel:109465035"/>